<organism evidence="4 5">
    <name type="scientific">Mesobaculum littorinae</name>
    <dbReference type="NCBI Taxonomy" id="2486419"/>
    <lineage>
        <taxon>Bacteria</taxon>
        <taxon>Pseudomonadati</taxon>
        <taxon>Pseudomonadota</taxon>
        <taxon>Alphaproteobacteria</taxon>
        <taxon>Rhodobacterales</taxon>
        <taxon>Roseobacteraceae</taxon>
        <taxon>Mesobaculum</taxon>
    </lineage>
</organism>
<proteinExistence type="predicted"/>
<feature type="short sequence motif" description="GXSXG" evidence="2">
    <location>
        <begin position="51"/>
        <end position="55"/>
    </location>
</feature>
<protein>
    <submittedName>
        <fullName evidence="4">Patatin-like phospholipase family protein</fullName>
    </submittedName>
</protein>
<evidence type="ECO:0000256" key="1">
    <source>
        <dbReference type="ARBA" id="ARBA00023098"/>
    </source>
</evidence>
<dbReference type="InterPro" id="IPR002641">
    <property type="entry name" value="PNPLA_dom"/>
</dbReference>
<reference evidence="4 5" key="1">
    <citation type="submission" date="2018-11" db="EMBL/GenBank/DDBJ databases">
        <title>Mesobaculum littorinae gen. nov., sp. nov., isolated from Littorina scabra that represents a novel genus of the order Rhodobacteraceae.</title>
        <authorList>
            <person name="Li F."/>
        </authorList>
    </citation>
    <scope>NUCLEOTIDE SEQUENCE [LARGE SCALE GENOMIC DNA]</scope>
    <source>
        <strain evidence="4 5">M0103</strain>
    </source>
</reference>
<dbReference type="InterPro" id="IPR016035">
    <property type="entry name" value="Acyl_Trfase/lysoPLipase"/>
</dbReference>
<feature type="short sequence motif" description="DGA/G" evidence="2">
    <location>
        <begin position="210"/>
        <end position="212"/>
    </location>
</feature>
<feature type="active site" description="Proton acceptor" evidence="2">
    <location>
        <position position="210"/>
    </location>
</feature>
<dbReference type="EMBL" id="RQXX01000003">
    <property type="protein sequence ID" value="RVV97795.1"/>
    <property type="molecule type" value="Genomic_DNA"/>
</dbReference>
<dbReference type="PROSITE" id="PS51635">
    <property type="entry name" value="PNPLA"/>
    <property type="match status" value="1"/>
</dbReference>
<dbReference type="SUPFAM" id="SSF52151">
    <property type="entry name" value="FabD/lysophospholipase-like"/>
    <property type="match status" value="1"/>
</dbReference>
<keyword evidence="1 2" id="KW-0443">Lipid metabolism</keyword>
<dbReference type="Proteomes" id="UP000285908">
    <property type="component" value="Unassembled WGS sequence"/>
</dbReference>
<evidence type="ECO:0000259" key="3">
    <source>
        <dbReference type="PROSITE" id="PS51635"/>
    </source>
</evidence>
<dbReference type="Gene3D" id="3.40.1090.10">
    <property type="entry name" value="Cytosolic phospholipase A2 catalytic domain"/>
    <property type="match status" value="1"/>
</dbReference>
<keyword evidence="2" id="KW-0442">Lipid degradation</keyword>
<sequence length="290" mass="31337">MTAPQSPGTRAPDWPYEQVVFSGGGLRCFWQGGFVEEITADRRLRPDRVTGVSGGALSAACFLGGRDRDLLRAMARAFSHQDGNSPLHTQEGDGLTPHQRIYRKVVEEVLDEAAQARIADGPAFQILLGHPPKVIPPRLGGTLAAFVYEAELHLRSAPRFGWTGLAGVDSSLIDARAAARQRQLADLVIAAATIPPIFDLPTWEGRAVIDGGMTSQVPLPDPNHGETLILLTRHYKTLPHGPGCTFVEPSEEAPADKIDFSDPEKIERTWALGQRDGRAWLGTSGAREGA</sequence>
<dbReference type="GO" id="GO:0016787">
    <property type="term" value="F:hydrolase activity"/>
    <property type="evidence" value="ECO:0007669"/>
    <property type="project" value="UniProtKB-UniRule"/>
</dbReference>
<comment type="caution">
    <text evidence="2">Lacks conserved residue(s) required for the propagation of feature annotation.</text>
</comment>
<keyword evidence="2" id="KW-0378">Hydrolase</keyword>
<comment type="caution">
    <text evidence="4">The sequence shown here is derived from an EMBL/GenBank/DDBJ whole genome shotgun (WGS) entry which is preliminary data.</text>
</comment>
<evidence type="ECO:0000313" key="5">
    <source>
        <dbReference type="Proteomes" id="UP000285908"/>
    </source>
</evidence>
<feature type="active site" description="Nucleophile" evidence="2">
    <location>
        <position position="53"/>
    </location>
</feature>
<dbReference type="AlphaFoldDB" id="A0A438AGP3"/>
<evidence type="ECO:0000256" key="2">
    <source>
        <dbReference type="PROSITE-ProRule" id="PRU01161"/>
    </source>
</evidence>
<keyword evidence="5" id="KW-1185">Reference proteome</keyword>
<dbReference type="Pfam" id="PF01734">
    <property type="entry name" value="Patatin"/>
    <property type="match status" value="1"/>
</dbReference>
<dbReference type="GO" id="GO:0016042">
    <property type="term" value="P:lipid catabolic process"/>
    <property type="evidence" value="ECO:0007669"/>
    <property type="project" value="UniProtKB-UniRule"/>
</dbReference>
<gene>
    <name evidence="4" type="ORF">EKE94_09935</name>
</gene>
<dbReference type="OrthoDB" id="7401351at2"/>
<name>A0A438AGP3_9RHOB</name>
<feature type="domain" description="PNPLA" evidence="3">
    <location>
        <begin position="19"/>
        <end position="223"/>
    </location>
</feature>
<dbReference type="RefSeq" id="WP_127906460.1">
    <property type="nucleotide sequence ID" value="NZ_RQXX01000003.1"/>
</dbReference>
<evidence type="ECO:0000313" key="4">
    <source>
        <dbReference type="EMBL" id="RVV97795.1"/>
    </source>
</evidence>
<accession>A0A438AGP3</accession>